<evidence type="ECO:0000313" key="1">
    <source>
        <dbReference type="EMBL" id="ANF23640.1"/>
    </source>
</evidence>
<proteinExistence type="predicted"/>
<reference evidence="1 2" key="1">
    <citation type="submission" date="2016-05" db="EMBL/GenBank/DDBJ databases">
        <title>Genome sequence of Pseudomonas stutzeri 273 and identification of the exopolysaccharide biosynthesis locus.</title>
        <authorList>
            <person name="Wu S."/>
            <person name="Sun C."/>
        </authorList>
    </citation>
    <scope>NUCLEOTIDE SEQUENCE [LARGE SCALE GENOMIC DNA]</scope>
    <source>
        <strain evidence="1 2">273</strain>
    </source>
</reference>
<evidence type="ECO:0000313" key="2">
    <source>
        <dbReference type="Proteomes" id="UP000077787"/>
    </source>
</evidence>
<accession>A0A172WJQ2</accession>
<gene>
    <name evidence="1" type="ORF">PS273GM_00020</name>
</gene>
<dbReference type="AlphaFoldDB" id="A0A172WJQ2"/>
<dbReference type="EMBL" id="CP015641">
    <property type="protein sequence ID" value="ANF23640.1"/>
    <property type="molecule type" value="Genomic_DNA"/>
</dbReference>
<dbReference type="Proteomes" id="UP000077787">
    <property type="component" value="Chromosome"/>
</dbReference>
<name>A0A172WJQ2_STUST</name>
<sequence length="134" mass="14474">MAQVRSASLISATRTSSTIATSILRRFSTWVWVPSTKDSRGLRLSLMAAMRSTPSISLATYRPEVLMHLGQLDLAFAYAAVDDGRDQAVLVELEVGEYLGDLQPNLVTGGAFTPEVLCRVSPAAPPLGRTRRPA</sequence>
<protein>
    <submittedName>
        <fullName evidence="1">Uncharacterized protein</fullName>
    </submittedName>
</protein>
<organism evidence="1 2">
    <name type="scientific">Stutzerimonas stutzeri</name>
    <name type="common">Pseudomonas stutzeri</name>
    <dbReference type="NCBI Taxonomy" id="316"/>
    <lineage>
        <taxon>Bacteria</taxon>
        <taxon>Pseudomonadati</taxon>
        <taxon>Pseudomonadota</taxon>
        <taxon>Gammaproteobacteria</taxon>
        <taxon>Pseudomonadales</taxon>
        <taxon>Pseudomonadaceae</taxon>
        <taxon>Stutzerimonas</taxon>
    </lineage>
</organism>